<dbReference type="SMART" id="SM00822">
    <property type="entry name" value="PKS_KR"/>
    <property type="match status" value="1"/>
</dbReference>
<dbReference type="NCBIfam" id="NF005559">
    <property type="entry name" value="PRK07231.1"/>
    <property type="match status" value="1"/>
</dbReference>
<organism evidence="5 6">
    <name type="scientific">Aquibium pacificus</name>
    <dbReference type="NCBI Taxonomy" id="3153579"/>
    <lineage>
        <taxon>Bacteria</taxon>
        <taxon>Pseudomonadati</taxon>
        <taxon>Pseudomonadota</taxon>
        <taxon>Alphaproteobacteria</taxon>
        <taxon>Hyphomicrobiales</taxon>
        <taxon>Phyllobacteriaceae</taxon>
        <taxon>Aquibium</taxon>
    </lineage>
</organism>
<dbReference type="Proteomes" id="UP001556692">
    <property type="component" value="Unassembled WGS sequence"/>
</dbReference>
<dbReference type="PANTHER" id="PTHR24321">
    <property type="entry name" value="DEHYDROGENASES, SHORT CHAIN"/>
    <property type="match status" value="1"/>
</dbReference>
<keyword evidence="3" id="KW-0520">NAD</keyword>
<evidence type="ECO:0000256" key="2">
    <source>
        <dbReference type="ARBA" id="ARBA00023002"/>
    </source>
</evidence>
<keyword evidence="6" id="KW-1185">Reference proteome</keyword>
<keyword evidence="2" id="KW-0560">Oxidoreductase</keyword>
<sequence>MNIDAFGLENKVCVVSGAGGGIGKSIAHRLAEVGAKVAIIDNNAAAGDAAAEELRASGGIASAFQCDISNPESVETAAKQIADALGGCNVLVNNAALVKNGSLSDLSLADWNAVISVNLTGFFLCSQVFGRQMMAGGGGSIVHVSSIAGSMPQPNSGAYSVSKAGVMMLSRHIALEWGEAGIRSNVVSPAMVITPMSQTIYDNREVRAKRESVVPMRRIGMPDDIAAAVRYFASDLSQYVSGQEIIVDGGWSSALLAMVPRPGFDKAK</sequence>
<dbReference type="RefSeq" id="WP_367957104.1">
    <property type="nucleotide sequence ID" value="NZ_JBDPGJ010000008.1"/>
</dbReference>
<dbReference type="Pfam" id="PF13561">
    <property type="entry name" value="adh_short_C2"/>
    <property type="match status" value="1"/>
</dbReference>
<protein>
    <submittedName>
        <fullName evidence="5">SDR family NAD(P)-dependent oxidoreductase</fullName>
    </submittedName>
</protein>
<name>A0ABV3STK8_9HYPH</name>
<dbReference type="EMBL" id="JBDPGJ010000008">
    <property type="protein sequence ID" value="MEX0409254.1"/>
    <property type="molecule type" value="Genomic_DNA"/>
</dbReference>
<dbReference type="SUPFAM" id="SSF51735">
    <property type="entry name" value="NAD(P)-binding Rossmann-fold domains"/>
    <property type="match status" value="1"/>
</dbReference>
<dbReference type="PRINTS" id="PR00080">
    <property type="entry name" value="SDRFAMILY"/>
</dbReference>
<accession>A0ABV3STK8</accession>
<dbReference type="InterPro" id="IPR020904">
    <property type="entry name" value="Sc_DH/Rdtase_CS"/>
</dbReference>
<evidence type="ECO:0000259" key="4">
    <source>
        <dbReference type="SMART" id="SM00822"/>
    </source>
</evidence>
<dbReference type="InterPro" id="IPR057326">
    <property type="entry name" value="KR_dom"/>
</dbReference>
<comment type="caution">
    <text evidence="5">The sequence shown here is derived from an EMBL/GenBank/DDBJ whole genome shotgun (WGS) entry which is preliminary data.</text>
</comment>
<proteinExistence type="inferred from homology"/>
<comment type="similarity">
    <text evidence="1">Belongs to the short-chain dehydrogenases/reductases (SDR) family.</text>
</comment>
<reference evidence="5 6" key="1">
    <citation type="submission" date="2024-05" db="EMBL/GenBank/DDBJ databases">
        <authorList>
            <person name="Jiang F."/>
        </authorList>
    </citation>
    <scope>NUCLEOTIDE SEQUENCE [LARGE SCALE GENOMIC DNA]</scope>
    <source>
        <strain evidence="5 6">LZ166</strain>
    </source>
</reference>
<dbReference type="PANTHER" id="PTHR24321:SF8">
    <property type="entry name" value="ESTRADIOL 17-BETA-DEHYDROGENASE 8-RELATED"/>
    <property type="match status" value="1"/>
</dbReference>
<dbReference type="CDD" id="cd05233">
    <property type="entry name" value="SDR_c"/>
    <property type="match status" value="1"/>
</dbReference>
<evidence type="ECO:0000256" key="3">
    <source>
        <dbReference type="ARBA" id="ARBA00023027"/>
    </source>
</evidence>
<evidence type="ECO:0000313" key="6">
    <source>
        <dbReference type="Proteomes" id="UP001556692"/>
    </source>
</evidence>
<evidence type="ECO:0000256" key="1">
    <source>
        <dbReference type="ARBA" id="ARBA00006484"/>
    </source>
</evidence>
<dbReference type="PROSITE" id="PS00061">
    <property type="entry name" value="ADH_SHORT"/>
    <property type="match status" value="1"/>
</dbReference>
<dbReference type="InterPro" id="IPR036291">
    <property type="entry name" value="NAD(P)-bd_dom_sf"/>
</dbReference>
<gene>
    <name evidence="5" type="ORF">ABGN05_26780</name>
</gene>
<dbReference type="Gene3D" id="3.40.50.720">
    <property type="entry name" value="NAD(P)-binding Rossmann-like Domain"/>
    <property type="match status" value="1"/>
</dbReference>
<dbReference type="InterPro" id="IPR002347">
    <property type="entry name" value="SDR_fam"/>
</dbReference>
<feature type="domain" description="Ketoreductase" evidence="4">
    <location>
        <begin position="11"/>
        <end position="203"/>
    </location>
</feature>
<dbReference type="PRINTS" id="PR00081">
    <property type="entry name" value="GDHRDH"/>
</dbReference>
<evidence type="ECO:0000313" key="5">
    <source>
        <dbReference type="EMBL" id="MEX0409254.1"/>
    </source>
</evidence>